<organism evidence="7 8">
    <name type="scientific">Glossina morsitans morsitans</name>
    <name type="common">Savannah tsetse fly</name>
    <dbReference type="NCBI Taxonomy" id="37546"/>
    <lineage>
        <taxon>Eukaryota</taxon>
        <taxon>Metazoa</taxon>
        <taxon>Ecdysozoa</taxon>
        <taxon>Arthropoda</taxon>
        <taxon>Hexapoda</taxon>
        <taxon>Insecta</taxon>
        <taxon>Pterygota</taxon>
        <taxon>Neoptera</taxon>
        <taxon>Endopterygota</taxon>
        <taxon>Diptera</taxon>
        <taxon>Brachycera</taxon>
        <taxon>Muscomorpha</taxon>
        <taxon>Hippoboscoidea</taxon>
        <taxon>Glossinidae</taxon>
        <taxon>Glossina</taxon>
    </lineage>
</organism>
<evidence type="ECO:0000256" key="1">
    <source>
        <dbReference type="ARBA" id="ARBA00004230"/>
    </source>
</evidence>
<proteinExistence type="predicted"/>
<keyword evidence="4" id="KW-0282">Flagellum</keyword>
<evidence type="ECO:0000256" key="2">
    <source>
        <dbReference type="ARBA" id="ARBA00016322"/>
    </source>
</evidence>
<dbReference type="Proteomes" id="UP000092444">
    <property type="component" value="Unassembled WGS sequence"/>
</dbReference>
<dbReference type="Gene3D" id="2.20.110.10">
    <property type="entry name" value="Histone H3 K4-specific methyltransferase SET7/9 N-terminal domain"/>
    <property type="match status" value="3"/>
</dbReference>
<dbReference type="EnsemblMetazoa" id="GMOY005913-RA">
    <property type="protein sequence ID" value="GMOY005913-PA"/>
    <property type="gene ID" value="GMOY005913"/>
</dbReference>
<dbReference type="PANTHER" id="PTHR46437:SF1">
    <property type="entry name" value="MORN REPEAT-CONTAINING PROTEIN 5"/>
    <property type="match status" value="1"/>
</dbReference>
<evidence type="ECO:0000313" key="8">
    <source>
        <dbReference type="Proteomes" id="UP000092444"/>
    </source>
</evidence>
<keyword evidence="8" id="KW-1185">Reference proteome</keyword>
<name>A0A1B0FPS1_GLOMM</name>
<evidence type="ECO:0000256" key="5">
    <source>
        <dbReference type="ARBA" id="ARBA00023069"/>
    </source>
</evidence>
<dbReference type="AlphaFoldDB" id="A0A1B0FPS1"/>
<dbReference type="STRING" id="37546.A0A1B0FPS1"/>
<dbReference type="GO" id="GO:0031514">
    <property type="term" value="C:motile cilium"/>
    <property type="evidence" value="ECO:0007669"/>
    <property type="project" value="UniProtKB-SubCell"/>
</dbReference>
<keyword evidence="3" id="KW-0677">Repeat</keyword>
<comment type="subcellular location">
    <subcellularLocation>
        <location evidence="1">Cell projection</location>
        <location evidence="1">Cilium</location>
        <location evidence="1">Flagellum</location>
    </subcellularLocation>
</comment>
<accession>A0A1B0FPS1</accession>
<protein>
    <recommendedName>
        <fullName evidence="2">MORN repeat-containing protein 5</fullName>
    </recommendedName>
</protein>
<dbReference type="SMART" id="SM00698">
    <property type="entry name" value="MORN"/>
    <property type="match status" value="5"/>
</dbReference>
<dbReference type="VEuPathDB" id="VectorBase:GMOY005913"/>
<sequence>MPLEEVDSNENSKYQNKRKILASQIDCLENVLKKLLRGFLILDEKRAIDRPLMDSSNRITALKNLLCGSKYRGDWSDSMKWMDGYGTYTFPDGSTYQGYFGNGKFHGFGTVFLAKPYNFVIKGTFVHGSLESIDDMCFEDGLNVTASLHGFQMDFSKWFYCTNGDRRYMREHSEGIHPVGPTTSLSANTPDRPLSEGFYDVGEGMYCSKSYFISDRPPPFPAMRPICVEELPFIKNCRQGHDNVSIPINLHRKIIKRNVTDDACWVGNECCRNPQCHVGRGDWANDVRCMEDFGEYVFPDGSTYRGDFEKGKFSGNGVIYLAHPYNFEIKGEFINGIITKIIEMRFSDGLVVDADLDGTGLNFDRWAYCNGVTRTFACEVFNGLRPVGPTAHLTPKKPASKLHVNHFDTIEGVYNANTGMVHSRPPPFTRTNFIQCEKDRKLITDNYRTTTDSKVKIKSEECEKILQINLDNEGNVAENGYCSCVTKNDRMRLFPQLDKMDDNSCEQVFNLWDPSENTKDAKMTDIEFDDRCFITGSRYNGFLTEPLNCMDGYGTYRFPDGGYYSGYFSRGVFHGQGTLRLAPPYNLTYKGIFHKGALKEIQEMWFADGLFVNARLKGWEMDFSRWTYCTNIDRRFVDEHVNGLRPVGPETLLSARHPPRTLPPTFFDVEEGLYNPNNKLITHRPPPFKDMVYVGCHGAADWIVKTCRGAKLPPHVAPDICQHIIRNNLNCESSLYAHSTRCQYNQDLQRKYYFDQMCKTPTKLGDLSDDSKDFAEFPTSRSTSPASTFSTTSVEVDLHEQLVTSEQYERYINENVETDKTVYINIPDGVLEDLLNRLGIQCSLLIIY</sequence>
<dbReference type="InterPro" id="IPR042814">
    <property type="entry name" value="Morn5"/>
</dbReference>
<evidence type="ECO:0000256" key="6">
    <source>
        <dbReference type="ARBA" id="ARBA00023273"/>
    </source>
</evidence>
<dbReference type="SUPFAM" id="SSF82185">
    <property type="entry name" value="Histone H3 K4-specific methyltransferase SET7/9 N-terminal domain"/>
    <property type="match status" value="3"/>
</dbReference>
<dbReference type="PANTHER" id="PTHR46437">
    <property type="entry name" value="MORN REPEAT-CONTAINING PROTEIN 5"/>
    <property type="match status" value="1"/>
</dbReference>
<evidence type="ECO:0000256" key="3">
    <source>
        <dbReference type="ARBA" id="ARBA00022737"/>
    </source>
</evidence>
<reference evidence="7" key="1">
    <citation type="submission" date="2020-05" db="UniProtKB">
        <authorList>
            <consortium name="EnsemblMetazoa"/>
        </authorList>
    </citation>
    <scope>IDENTIFICATION</scope>
    <source>
        <strain evidence="7">Yale</strain>
    </source>
</reference>
<dbReference type="InterPro" id="IPR003409">
    <property type="entry name" value="MORN"/>
</dbReference>
<evidence type="ECO:0000313" key="7">
    <source>
        <dbReference type="EnsemblMetazoa" id="GMOY005913-PA"/>
    </source>
</evidence>
<keyword evidence="5" id="KW-0969">Cilium</keyword>
<evidence type="ECO:0000256" key="4">
    <source>
        <dbReference type="ARBA" id="ARBA00022846"/>
    </source>
</evidence>
<dbReference type="EMBL" id="CCAG010001375">
    <property type="status" value="NOT_ANNOTATED_CDS"/>
    <property type="molecule type" value="Genomic_DNA"/>
</dbReference>
<dbReference type="EMBL" id="CCAG010001374">
    <property type="status" value="NOT_ANNOTATED_CDS"/>
    <property type="molecule type" value="Genomic_DNA"/>
</dbReference>
<dbReference type="Pfam" id="PF02493">
    <property type="entry name" value="MORN"/>
    <property type="match status" value="5"/>
</dbReference>
<keyword evidence="6" id="KW-0966">Cell projection</keyword>